<dbReference type="Gene3D" id="1.20.5.340">
    <property type="match status" value="1"/>
</dbReference>
<feature type="coiled-coil region" evidence="1">
    <location>
        <begin position="6"/>
        <end position="68"/>
    </location>
</feature>
<organism evidence="2 3">
    <name type="scientific">Spartinivicinus marinus</name>
    <dbReference type="NCBI Taxonomy" id="2994442"/>
    <lineage>
        <taxon>Bacteria</taxon>
        <taxon>Pseudomonadati</taxon>
        <taxon>Pseudomonadota</taxon>
        <taxon>Gammaproteobacteria</taxon>
        <taxon>Oceanospirillales</taxon>
        <taxon>Zooshikellaceae</taxon>
        <taxon>Spartinivicinus</taxon>
    </lineage>
</organism>
<name>A0A853IF62_9GAMM</name>
<reference evidence="2 3" key="1">
    <citation type="submission" date="2020-07" db="EMBL/GenBank/DDBJ databases">
        <title>Endozoicomonas sp. nov., isolated from sediment.</title>
        <authorList>
            <person name="Gu T."/>
        </authorList>
    </citation>
    <scope>NUCLEOTIDE SEQUENCE [LARGE SCALE GENOMIC DNA]</scope>
    <source>
        <strain evidence="2 3">SM1973</strain>
    </source>
</reference>
<proteinExistence type="predicted"/>
<accession>A0A853IF62</accession>
<dbReference type="NCBIfam" id="TIGR02449">
    <property type="entry name" value="TIGR02449 family protein"/>
    <property type="match status" value="1"/>
</dbReference>
<protein>
    <submittedName>
        <fullName evidence="2">TIGR02449 family protein</fullName>
    </submittedName>
</protein>
<evidence type="ECO:0000313" key="3">
    <source>
        <dbReference type="Proteomes" id="UP000569732"/>
    </source>
</evidence>
<dbReference type="RefSeq" id="WP_180568155.1">
    <property type="nucleotide sequence ID" value="NZ_JACCKB010000010.1"/>
</dbReference>
<keyword evidence="3" id="KW-1185">Reference proteome</keyword>
<dbReference type="Proteomes" id="UP000569732">
    <property type="component" value="Unassembled WGS sequence"/>
</dbReference>
<gene>
    <name evidence="2" type="ORF">H0A36_08885</name>
</gene>
<keyword evidence="1" id="KW-0175">Coiled coil</keyword>
<sequence length="69" mass="8334">MDHHLFQQLANKIEQLVALCEQLKQENAQLRANEQQWREERVYLIEKNEIARTKVEAMITRLRTLEQES</sequence>
<dbReference type="InterPro" id="IPR012662">
    <property type="entry name" value="CHP02449"/>
</dbReference>
<dbReference type="AlphaFoldDB" id="A0A853IF62"/>
<comment type="caution">
    <text evidence="2">The sequence shown here is derived from an EMBL/GenBank/DDBJ whole genome shotgun (WGS) entry which is preliminary data.</text>
</comment>
<evidence type="ECO:0000256" key="1">
    <source>
        <dbReference type="SAM" id="Coils"/>
    </source>
</evidence>
<dbReference type="EMBL" id="JACCKB010000010">
    <property type="protein sequence ID" value="NYZ66126.1"/>
    <property type="molecule type" value="Genomic_DNA"/>
</dbReference>
<evidence type="ECO:0000313" key="2">
    <source>
        <dbReference type="EMBL" id="NYZ66126.1"/>
    </source>
</evidence>